<organism evidence="2 3">
    <name type="scientific">Mycolicibacterium mucogenicum</name>
    <name type="common">Mycobacterium mucogenicum</name>
    <dbReference type="NCBI Taxonomy" id="56689"/>
    <lineage>
        <taxon>Bacteria</taxon>
        <taxon>Bacillati</taxon>
        <taxon>Actinomycetota</taxon>
        <taxon>Actinomycetes</taxon>
        <taxon>Mycobacteriales</taxon>
        <taxon>Mycobacteriaceae</taxon>
        <taxon>Mycolicibacterium</taxon>
    </lineage>
</organism>
<dbReference type="EMBL" id="SDLO01000003">
    <property type="protein sequence ID" value="TDK92564.1"/>
    <property type="molecule type" value="Genomic_DNA"/>
</dbReference>
<reference evidence="2 3" key="1">
    <citation type="submission" date="2019-01" db="EMBL/GenBank/DDBJ databases">
        <title>High-quality-draft genome sequences of five non-tuberculosis mycobacteriaceae isolated from a nosocomial environment.</title>
        <authorList>
            <person name="Tiago I."/>
            <person name="Alarico S."/>
            <person name="Pereira S.G."/>
            <person name="Coelho C."/>
            <person name="Maranha A."/>
            <person name="Empadinhas N."/>
        </authorList>
    </citation>
    <scope>NUCLEOTIDE SEQUENCE [LARGE SCALE GENOMIC DNA]</scope>
    <source>
        <strain evidence="2 3">24AIII</strain>
    </source>
</reference>
<dbReference type="Proteomes" id="UP000294929">
    <property type="component" value="Unassembled WGS sequence"/>
</dbReference>
<dbReference type="InterPro" id="IPR036513">
    <property type="entry name" value="STAS_dom_sf"/>
</dbReference>
<comment type="caution">
    <text evidence="2">The sequence shown here is derived from an EMBL/GenBank/DDBJ whole genome shotgun (WGS) entry which is preliminary data.</text>
</comment>
<accession>A0A4R5WMS1</accession>
<dbReference type="Gene3D" id="3.30.750.24">
    <property type="entry name" value="STAS domain"/>
    <property type="match status" value="1"/>
</dbReference>
<dbReference type="Pfam" id="PF01740">
    <property type="entry name" value="STAS"/>
    <property type="match status" value="1"/>
</dbReference>
<sequence length="156" mass="16398">MAVVTGKATGDATTSAAFRYGNPAVACGDAEVRAQCRQLATVLTVTGVIDETDVDLVAAQARRCVLPEKPFILDLSGVTSFAVSCVELLDKVNDSCIAAGNEWSLIASQPVSTALLACGAESAFPTATSVSEALHHFSDSMYERRRLLPFLTKKSA</sequence>
<dbReference type="SUPFAM" id="SSF52091">
    <property type="entry name" value="SpoIIaa-like"/>
    <property type="match status" value="1"/>
</dbReference>
<gene>
    <name evidence="2" type="ORF">EUA03_05470</name>
</gene>
<evidence type="ECO:0000259" key="1">
    <source>
        <dbReference type="Pfam" id="PF01740"/>
    </source>
</evidence>
<name>A0A4R5WMS1_MYCMU</name>
<dbReference type="AlphaFoldDB" id="A0A4R5WMS1"/>
<evidence type="ECO:0000313" key="2">
    <source>
        <dbReference type="EMBL" id="TDK92564.1"/>
    </source>
</evidence>
<dbReference type="RefSeq" id="WP_073694664.1">
    <property type="nucleotide sequence ID" value="NZ_SDLO01000003.1"/>
</dbReference>
<dbReference type="InterPro" id="IPR002645">
    <property type="entry name" value="STAS_dom"/>
</dbReference>
<protein>
    <submittedName>
        <fullName evidence="2">Anti-anti-sigma factor</fullName>
    </submittedName>
</protein>
<proteinExistence type="predicted"/>
<evidence type="ECO:0000313" key="3">
    <source>
        <dbReference type="Proteomes" id="UP000294929"/>
    </source>
</evidence>
<feature type="domain" description="STAS" evidence="1">
    <location>
        <begin position="33"/>
        <end position="133"/>
    </location>
</feature>